<dbReference type="Proteomes" id="UP000635565">
    <property type="component" value="Unassembled WGS sequence"/>
</dbReference>
<reference evidence="1 2" key="1">
    <citation type="journal article" date="2021" name="Int. J. Syst. Evol. Microbiol.">
        <title>Reticulibacter mediterranei gen. nov., sp. nov., within the new family Reticulibacteraceae fam. nov., and Ktedonospora formicarum gen. nov., sp. nov., Ktedonobacter robiniae sp. nov., Dictyobacter formicarum sp. nov. and Dictyobacter arantiisoli sp. nov., belonging to the class Ktedonobacteria.</title>
        <authorList>
            <person name="Yabe S."/>
            <person name="Zheng Y."/>
            <person name="Wang C.M."/>
            <person name="Sakai Y."/>
            <person name="Abe K."/>
            <person name="Yokota A."/>
            <person name="Donadio S."/>
            <person name="Cavaletti L."/>
            <person name="Monciardini P."/>
        </authorList>
    </citation>
    <scope>NUCLEOTIDE SEQUENCE [LARGE SCALE GENOMIC DNA]</scope>
    <source>
        <strain evidence="1 2">SOSP1-9</strain>
    </source>
</reference>
<comment type="caution">
    <text evidence="1">The sequence shown here is derived from an EMBL/GenBank/DDBJ whole genome shotgun (WGS) entry which is preliminary data.</text>
</comment>
<keyword evidence="2" id="KW-1185">Reference proteome</keyword>
<dbReference type="EMBL" id="BNJJ01000025">
    <property type="protein sequence ID" value="GHO88526.1"/>
    <property type="molecule type" value="Genomic_DNA"/>
</dbReference>
<accession>A0ABQ3VT82</accession>
<evidence type="ECO:0000313" key="1">
    <source>
        <dbReference type="EMBL" id="GHO88526.1"/>
    </source>
</evidence>
<sequence>MHELPDLLQGVENTLAEERKARSPVAHPLDELQLIHFSLDDPIAGWQSQARFDGLFVSYYSSNKALELAD</sequence>
<organism evidence="1 2">
    <name type="scientific">Dictyobacter formicarum</name>
    <dbReference type="NCBI Taxonomy" id="2778368"/>
    <lineage>
        <taxon>Bacteria</taxon>
        <taxon>Bacillati</taxon>
        <taxon>Chloroflexota</taxon>
        <taxon>Ktedonobacteria</taxon>
        <taxon>Ktedonobacterales</taxon>
        <taxon>Dictyobacteraceae</taxon>
        <taxon>Dictyobacter</taxon>
    </lineage>
</organism>
<evidence type="ECO:0000313" key="2">
    <source>
        <dbReference type="Proteomes" id="UP000635565"/>
    </source>
</evidence>
<proteinExistence type="predicted"/>
<protein>
    <submittedName>
        <fullName evidence="1">Uncharacterized protein</fullName>
    </submittedName>
</protein>
<name>A0ABQ3VT82_9CHLR</name>
<gene>
    <name evidence="1" type="ORF">KSZ_65320</name>
</gene>